<dbReference type="InterPro" id="IPR034746">
    <property type="entry name" value="POTRA"/>
</dbReference>
<keyword evidence="11" id="KW-1185">Reference proteome</keyword>
<evidence type="ECO:0000256" key="8">
    <source>
        <dbReference type="SAM" id="Phobius"/>
    </source>
</evidence>
<evidence type="ECO:0000256" key="6">
    <source>
        <dbReference type="ARBA" id="ARBA00023136"/>
    </source>
</evidence>
<evidence type="ECO:0000256" key="5">
    <source>
        <dbReference type="ARBA" id="ARBA00022989"/>
    </source>
</evidence>
<evidence type="ECO:0000313" key="11">
    <source>
        <dbReference type="Proteomes" id="UP000523079"/>
    </source>
</evidence>
<dbReference type="Gene3D" id="3.10.20.310">
    <property type="entry name" value="membrane protein fhac"/>
    <property type="match status" value="1"/>
</dbReference>
<evidence type="ECO:0000259" key="9">
    <source>
        <dbReference type="PROSITE" id="PS51779"/>
    </source>
</evidence>
<dbReference type="PANTHER" id="PTHR37820:SF1">
    <property type="entry name" value="CELL DIVISION PROTEIN FTSQ"/>
    <property type="match status" value="1"/>
</dbReference>
<keyword evidence="6 8" id="KW-0472">Membrane</keyword>
<keyword evidence="4 8" id="KW-0812">Transmembrane</keyword>
<dbReference type="Pfam" id="PF03799">
    <property type="entry name" value="FtsQ_DivIB_C"/>
    <property type="match status" value="1"/>
</dbReference>
<dbReference type="Pfam" id="PF08478">
    <property type="entry name" value="POTRA_1"/>
    <property type="match status" value="1"/>
</dbReference>
<evidence type="ECO:0000313" key="10">
    <source>
        <dbReference type="EMBL" id="MBA8794308.1"/>
    </source>
</evidence>
<evidence type="ECO:0000256" key="3">
    <source>
        <dbReference type="ARBA" id="ARBA00022618"/>
    </source>
</evidence>
<dbReference type="Proteomes" id="UP000523079">
    <property type="component" value="Unassembled WGS sequence"/>
</dbReference>
<evidence type="ECO:0000256" key="7">
    <source>
        <dbReference type="ARBA" id="ARBA00023306"/>
    </source>
</evidence>
<dbReference type="RefSeq" id="WP_182559914.1">
    <property type="nucleotide sequence ID" value="NZ_JACGWT010000003.1"/>
</dbReference>
<keyword evidence="2" id="KW-1003">Cell membrane</keyword>
<dbReference type="GO" id="GO:0005886">
    <property type="term" value="C:plasma membrane"/>
    <property type="evidence" value="ECO:0007669"/>
    <property type="project" value="TreeGrafter"/>
</dbReference>
<dbReference type="GO" id="GO:0051301">
    <property type="term" value="P:cell division"/>
    <property type="evidence" value="ECO:0007669"/>
    <property type="project" value="UniProtKB-KW"/>
</dbReference>
<comment type="subcellular location">
    <subcellularLocation>
        <location evidence="1">Membrane</location>
    </subcellularLocation>
</comment>
<sequence length="247" mass="26576">MSPVATKNREPVTDATVALDWRRRRGRRRLLLKVLIPLLALVLVAAAIVVVGFSSLFAARTVEVHGTRVLTQADVRRAAAVPPGVSLARLDLGAITRRVDALREVANARVQRSWPDTVVITVTERTPALVVQQAAGYVLIDANGVAYRVQADRPAGTALATVDPGNATLLTQVATVMGSLPPDIARQVDTVGATTVDSITLQLTRNRTVFWGDAERNADKARVLAALLDHKGSRYDVSAPDFPAIRR</sequence>
<proteinExistence type="predicted"/>
<dbReference type="PROSITE" id="PS51779">
    <property type="entry name" value="POTRA"/>
    <property type="match status" value="1"/>
</dbReference>
<feature type="transmembrane region" description="Helical" evidence="8">
    <location>
        <begin position="30"/>
        <end position="58"/>
    </location>
</feature>
<keyword evidence="3 10" id="KW-0132">Cell division</keyword>
<name>A0A7W3P5V3_9ACTN</name>
<feature type="domain" description="POTRA" evidence="9">
    <location>
        <begin position="57"/>
        <end position="125"/>
    </location>
</feature>
<protein>
    <submittedName>
        <fullName evidence="10">Cell division protein FtsQ</fullName>
    </submittedName>
</protein>
<organism evidence="10 11">
    <name type="scientific">Microlunatus kandeliicorticis</name>
    <dbReference type="NCBI Taxonomy" id="1759536"/>
    <lineage>
        <taxon>Bacteria</taxon>
        <taxon>Bacillati</taxon>
        <taxon>Actinomycetota</taxon>
        <taxon>Actinomycetes</taxon>
        <taxon>Propionibacteriales</taxon>
        <taxon>Propionibacteriaceae</taxon>
        <taxon>Microlunatus</taxon>
    </lineage>
</organism>
<evidence type="ECO:0000256" key="1">
    <source>
        <dbReference type="ARBA" id="ARBA00004370"/>
    </source>
</evidence>
<dbReference type="InterPro" id="IPR013685">
    <property type="entry name" value="POTRA_FtsQ_type"/>
</dbReference>
<comment type="caution">
    <text evidence="10">The sequence shown here is derived from an EMBL/GenBank/DDBJ whole genome shotgun (WGS) entry which is preliminary data.</text>
</comment>
<dbReference type="InterPro" id="IPR050487">
    <property type="entry name" value="FtsQ_DivIB"/>
</dbReference>
<evidence type="ECO:0000256" key="4">
    <source>
        <dbReference type="ARBA" id="ARBA00022692"/>
    </source>
</evidence>
<evidence type="ECO:0000256" key="2">
    <source>
        <dbReference type="ARBA" id="ARBA00022475"/>
    </source>
</evidence>
<dbReference type="AlphaFoldDB" id="A0A7W3P5V3"/>
<keyword evidence="7" id="KW-0131">Cell cycle</keyword>
<accession>A0A7W3P5V3</accession>
<reference evidence="10 11" key="1">
    <citation type="submission" date="2020-07" db="EMBL/GenBank/DDBJ databases">
        <title>Sequencing the genomes of 1000 actinobacteria strains.</title>
        <authorList>
            <person name="Klenk H.-P."/>
        </authorList>
    </citation>
    <scope>NUCLEOTIDE SEQUENCE [LARGE SCALE GENOMIC DNA]</scope>
    <source>
        <strain evidence="10 11">DSM 100723</strain>
    </source>
</reference>
<gene>
    <name evidence="10" type="ORF">FHX74_001927</name>
</gene>
<keyword evidence="5 8" id="KW-1133">Transmembrane helix</keyword>
<dbReference type="EMBL" id="JACGWT010000003">
    <property type="protein sequence ID" value="MBA8794308.1"/>
    <property type="molecule type" value="Genomic_DNA"/>
</dbReference>
<dbReference type="PANTHER" id="PTHR37820">
    <property type="entry name" value="CELL DIVISION PROTEIN DIVIB"/>
    <property type="match status" value="1"/>
</dbReference>
<dbReference type="InterPro" id="IPR005548">
    <property type="entry name" value="Cell_div_FtsQ/DivIB_C"/>
</dbReference>